<dbReference type="EMBL" id="QEKH01000022">
    <property type="protein sequence ID" value="PVY39127.1"/>
    <property type="molecule type" value="Genomic_DNA"/>
</dbReference>
<dbReference type="CDD" id="cd06267">
    <property type="entry name" value="PBP1_LacI_sugar_binding-like"/>
    <property type="match status" value="1"/>
</dbReference>
<dbReference type="GeneID" id="78296039"/>
<dbReference type="PROSITE" id="PS50949">
    <property type="entry name" value="HTH_GNTR"/>
    <property type="match status" value="1"/>
</dbReference>
<dbReference type="InterPro" id="IPR028082">
    <property type="entry name" value="Peripla_BP_I"/>
</dbReference>
<dbReference type="PANTHER" id="PTHR30146:SF109">
    <property type="entry name" value="HTH-TYPE TRANSCRIPTIONAL REGULATOR GALS"/>
    <property type="match status" value="1"/>
</dbReference>
<dbReference type="SUPFAM" id="SSF46785">
    <property type="entry name" value="Winged helix' DNA-binding domain"/>
    <property type="match status" value="1"/>
</dbReference>
<evidence type="ECO:0000256" key="1">
    <source>
        <dbReference type="ARBA" id="ARBA00023015"/>
    </source>
</evidence>
<proteinExistence type="predicted"/>
<evidence type="ECO:0000313" key="4">
    <source>
        <dbReference type="EMBL" id="PVY39127.1"/>
    </source>
</evidence>
<dbReference type="InterPro" id="IPR000524">
    <property type="entry name" value="Tscrpt_reg_HTH_GntR"/>
</dbReference>
<keyword evidence="3" id="KW-0804">Transcription</keyword>
<accession>A0A2U1AS68</accession>
<organism evidence="4 5">
    <name type="scientific">Victivallis vadensis</name>
    <dbReference type="NCBI Taxonomy" id="172901"/>
    <lineage>
        <taxon>Bacteria</taxon>
        <taxon>Pseudomonadati</taxon>
        <taxon>Lentisphaerota</taxon>
        <taxon>Lentisphaeria</taxon>
        <taxon>Victivallales</taxon>
        <taxon>Victivallaceae</taxon>
        <taxon>Victivallis</taxon>
    </lineage>
</organism>
<dbReference type="AlphaFoldDB" id="A0A2U1AS68"/>
<dbReference type="Pfam" id="PF13377">
    <property type="entry name" value="Peripla_BP_3"/>
    <property type="match status" value="1"/>
</dbReference>
<sequence>MNIVETPSKKDQVRNYLIQELNSGKYPPGSMFLSENMLFRELGICKNTVREALSSLVSEGLLERVRGKGTFVLEPRPHIVESTSAGVVHFICANPWRTGESDPFISGLVQGLHAALDPFRWRICLDFADFTEHSHEDMKTIISTIHPGECAVLAGFNFSAELTGMLREANIRFLTVGQAEDESVPCVDTDYVSGTYDAVCDLIGRGHTRIALVDRRGPHFPSCEKRRRGYIKALGEHGIIPDARLMAQYSNLTPAEGEKVWKELEEYATGFTAVLIYGDVPVLGFVKSALAAGRKIPEGLSVVAFCDPPLLVADHVITRIVPSLIELGKAAGNLIREPNGTFPRTIACRRLEGNTVAGIGE</sequence>
<reference evidence="4 5" key="1">
    <citation type="submission" date="2018-04" db="EMBL/GenBank/DDBJ databases">
        <title>Genomic Encyclopedia of Type Strains, Phase IV (KMG-IV): sequencing the most valuable type-strain genomes for metagenomic binning, comparative biology and taxonomic classification.</title>
        <authorList>
            <person name="Goeker M."/>
        </authorList>
    </citation>
    <scope>NUCLEOTIDE SEQUENCE [LARGE SCALE GENOMIC DNA]</scope>
    <source>
        <strain evidence="4 5">DSM 14823</strain>
    </source>
</reference>
<evidence type="ECO:0000313" key="5">
    <source>
        <dbReference type="Proteomes" id="UP000245959"/>
    </source>
</evidence>
<dbReference type="InterPro" id="IPR046335">
    <property type="entry name" value="LacI/GalR-like_sensor"/>
</dbReference>
<dbReference type="GO" id="GO:0000976">
    <property type="term" value="F:transcription cis-regulatory region binding"/>
    <property type="evidence" value="ECO:0007669"/>
    <property type="project" value="TreeGrafter"/>
</dbReference>
<name>A0A2U1AS68_9BACT</name>
<comment type="caution">
    <text evidence="4">The sequence shown here is derived from an EMBL/GenBank/DDBJ whole genome shotgun (WGS) entry which is preliminary data.</text>
</comment>
<dbReference type="SUPFAM" id="SSF53822">
    <property type="entry name" value="Periplasmic binding protein-like I"/>
    <property type="match status" value="1"/>
</dbReference>
<dbReference type="Gene3D" id="3.40.50.2300">
    <property type="match status" value="2"/>
</dbReference>
<protein>
    <submittedName>
        <fullName evidence="4">DNA-binding LacI/PurR family transcriptional regulator</fullName>
    </submittedName>
</protein>
<keyword evidence="5" id="KW-1185">Reference proteome</keyword>
<gene>
    <name evidence="4" type="ORF">C8D82_1221</name>
</gene>
<keyword evidence="1" id="KW-0805">Transcription regulation</keyword>
<dbReference type="Pfam" id="PF00392">
    <property type="entry name" value="GntR"/>
    <property type="match status" value="1"/>
</dbReference>
<dbReference type="CDD" id="cd07377">
    <property type="entry name" value="WHTH_GntR"/>
    <property type="match status" value="1"/>
</dbReference>
<dbReference type="RefSeq" id="WP_187144093.1">
    <property type="nucleotide sequence ID" value="NZ_CABMMC010000010.1"/>
</dbReference>
<dbReference type="InterPro" id="IPR036390">
    <property type="entry name" value="WH_DNA-bd_sf"/>
</dbReference>
<dbReference type="SMART" id="SM00345">
    <property type="entry name" value="HTH_GNTR"/>
    <property type="match status" value="1"/>
</dbReference>
<evidence type="ECO:0000256" key="2">
    <source>
        <dbReference type="ARBA" id="ARBA00023125"/>
    </source>
</evidence>
<dbReference type="InterPro" id="IPR036388">
    <property type="entry name" value="WH-like_DNA-bd_sf"/>
</dbReference>
<dbReference type="Proteomes" id="UP000245959">
    <property type="component" value="Unassembled WGS sequence"/>
</dbReference>
<dbReference type="Gene3D" id="1.10.10.10">
    <property type="entry name" value="Winged helix-like DNA-binding domain superfamily/Winged helix DNA-binding domain"/>
    <property type="match status" value="1"/>
</dbReference>
<dbReference type="PANTHER" id="PTHR30146">
    <property type="entry name" value="LACI-RELATED TRANSCRIPTIONAL REPRESSOR"/>
    <property type="match status" value="1"/>
</dbReference>
<evidence type="ECO:0000256" key="3">
    <source>
        <dbReference type="ARBA" id="ARBA00023163"/>
    </source>
</evidence>
<keyword evidence="2 4" id="KW-0238">DNA-binding</keyword>
<dbReference type="GO" id="GO:0003700">
    <property type="term" value="F:DNA-binding transcription factor activity"/>
    <property type="evidence" value="ECO:0007669"/>
    <property type="project" value="InterPro"/>
</dbReference>